<dbReference type="EMBL" id="CM000766">
    <property type="protein sequence ID" value="OQU80276.1"/>
    <property type="molecule type" value="Genomic_DNA"/>
</dbReference>
<evidence type="ECO:0000256" key="1">
    <source>
        <dbReference type="SAM" id="Phobius"/>
    </source>
</evidence>
<keyword evidence="3" id="KW-1185">Reference proteome</keyword>
<protein>
    <submittedName>
        <fullName evidence="2">Uncharacterized protein</fullName>
    </submittedName>
</protein>
<gene>
    <name evidence="2" type="ORF">SORBI_3007G103666</name>
</gene>
<dbReference type="Proteomes" id="UP000000768">
    <property type="component" value="Chromosome 7"/>
</dbReference>
<evidence type="ECO:0000313" key="2">
    <source>
        <dbReference type="EMBL" id="OQU80276.1"/>
    </source>
</evidence>
<name>A0A1Z5RA74_SORBI</name>
<dbReference type="InParanoid" id="A0A1Z5RA74"/>
<keyword evidence="1" id="KW-1133">Transmembrane helix</keyword>
<keyword evidence="1" id="KW-0472">Membrane</keyword>
<reference evidence="3" key="2">
    <citation type="journal article" date="2018" name="Plant J.">
        <title>The Sorghum bicolor reference genome: improved assembly, gene annotations, a transcriptome atlas, and signatures of genome organization.</title>
        <authorList>
            <person name="McCormick R.F."/>
            <person name="Truong S.K."/>
            <person name="Sreedasyam A."/>
            <person name="Jenkins J."/>
            <person name="Shu S."/>
            <person name="Sims D."/>
            <person name="Kennedy M."/>
            <person name="Amirebrahimi M."/>
            <person name="Weers B.D."/>
            <person name="McKinley B."/>
            <person name="Mattison A."/>
            <person name="Morishige D.T."/>
            <person name="Grimwood J."/>
            <person name="Schmutz J."/>
            <person name="Mullet J.E."/>
        </authorList>
    </citation>
    <scope>NUCLEOTIDE SEQUENCE [LARGE SCALE GENOMIC DNA]</scope>
    <source>
        <strain evidence="3">cv. BTx623</strain>
    </source>
</reference>
<reference evidence="2 3" key="1">
    <citation type="journal article" date="2009" name="Nature">
        <title>The Sorghum bicolor genome and the diversification of grasses.</title>
        <authorList>
            <person name="Paterson A.H."/>
            <person name="Bowers J.E."/>
            <person name="Bruggmann R."/>
            <person name="Dubchak I."/>
            <person name="Grimwood J."/>
            <person name="Gundlach H."/>
            <person name="Haberer G."/>
            <person name="Hellsten U."/>
            <person name="Mitros T."/>
            <person name="Poliakov A."/>
            <person name="Schmutz J."/>
            <person name="Spannagl M."/>
            <person name="Tang H."/>
            <person name="Wang X."/>
            <person name="Wicker T."/>
            <person name="Bharti A.K."/>
            <person name="Chapman J."/>
            <person name="Feltus F.A."/>
            <person name="Gowik U."/>
            <person name="Grigoriev I.V."/>
            <person name="Lyons E."/>
            <person name="Maher C.A."/>
            <person name="Martis M."/>
            <person name="Narechania A."/>
            <person name="Otillar R.P."/>
            <person name="Penning B.W."/>
            <person name="Salamov A.A."/>
            <person name="Wang Y."/>
            <person name="Zhang L."/>
            <person name="Carpita N.C."/>
            <person name="Freeling M."/>
            <person name="Gingle A.R."/>
            <person name="Hash C.T."/>
            <person name="Keller B."/>
            <person name="Klein P."/>
            <person name="Kresovich S."/>
            <person name="McCann M.C."/>
            <person name="Ming R."/>
            <person name="Peterson D.G."/>
            <person name="Mehboob-ur-Rahman"/>
            <person name="Ware D."/>
            <person name="Westhoff P."/>
            <person name="Mayer K.F."/>
            <person name="Messing J."/>
            <person name="Rokhsar D.S."/>
        </authorList>
    </citation>
    <scope>NUCLEOTIDE SEQUENCE [LARGE SCALE GENOMIC DNA]</scope>
    <source>
        <strain evidence="3">cv. BTx623</strain>
    </source>
</reference>
<dbReference type="Gramene" id="OQU80276">
    <property type="protein sequence ID" value="OQU80276"/>
    <property type="gene ID" value="SORBI_3007G103666"/>
</dbReference>
<proteinExistence type="predicted"/>
<evidence type="ECO:0000313" key="3">
    <source>
        <dbReference type="Proteomes" id="UP000000768"/>
    </source>
</evidence>
<dbReference type="AlphaFoldDB" id="A0A1Z5RA74"/>
<sequence length="104" mass="11543">MDGRTAGCQAGRSCAPHSHCWPCRHQAPGQILKINNLEYLLNIIDLALQSSSSSRRYFPHLVTAPSNTCSSVVISNICLKFLFISIFHGFLLWVSKQTLHSMAV</sequence>
<keyword evidence="1" id="KW-0812">Transmembrane</keyword>
<feature type="transmembrane region" description="Helical" evidence="1">
    <location>
        <begin position="73"/>
        <end position="94"/>
    </location>
</feature>
<accession>A0A1Z5RA74</accession>
<organism evidence="2 3">
    <name type="scientific">Sorghum bicolor</name>
    <name type="common">Sorghum</name>
    <name type="synonym">Sorghum vulgare</name>
    <dbReference type="NCBI Taxonomy" id="4558"/>
    <lineage>
        <taxon>Eukaryota</taxon>
        <taxon>Viridiplantae</taxon>
        <taxon>Streptophyta</taxon>
        <taxon>Embryophyta</taxon>
        <taxon>Tracheophyta</taxon>
        <taxon>Spermatophyta</taxon>
        <taxon>Magnoliopsida</taxon>
        <taxon>Liliopsida</taxon>
        <taxon>Poales</taxon>
        <taxon>Poaceae</taxon>
        <taxon>PACMAD clade</taxon>
        <taxon>Panicoideae</taxon>
        <taxon>Andropogonodae</taxon>
        <taxon>Andropogoneae</taxon>
        <taxon>Sorghinae</taxon>
        <taxon>Sorghum</taxon>
    </lineage>
</organism>